<sequence length="300" mass="33114">MNWPHNARCAVAVTIDIDGDLPFLALDPEYRDRLKSRSVGLYGPDHGAQRLLAVLEDLDIRATWFVPGAIATTYSELVRHIAATGHEVACHGTEHLDFDTLDAPGQVEEILSGRAMLEEVLGTPVTGFRTPAGEWGPGFVESMADEGFLWSSSLPCDDRPFWLAETGVLEIPFRYELEDLQYLGFNLDPPFPPGQSRIASHQTVRENWRIEFEAANRWGTLFLLRLNAEIMGTPGRAELLRQFLTEIQQSGTAWIASCGELHSHFASAQPHPEDNHPYSLFTRLSAGVAASAPAVAKAIP</sequence>
<feature type="domain" description="NodB homology" evidence="1">
    <location>
        <begin position="43"/>
        <end position="145"/>
    </location>
</feature>
<dbReference type="SUPFAM" id="SSF88713">
    <property type="entry name" value="Glycoside hydrolase/deacetylase"/>
    <property type="match status" value="1"/>
</dbReference>
<evidence type="ECO:0000313" key="3">
    <source>
        <dbReference type="Proteomes" id="UP000479226"/>
    </source>
</evidence>
<evidence type="ECO:0000259" key="1">
    <source>
        <dbReference type="Pfam" id="PF01522"/>
    </source>
</evidence>
<dbReference type="Pfam" id="PF01522">
    <property type="entry name" value="Polysacc_deac_1"/>
    <property type="match status" value="1"/>
</dbReference>
<keyword evidence="3" id="KW-1185">Reference proteome</keyword>
<dbReference type="PANTHER" id="PTHR47561:SF1">
    <property type="entry name" value="POLYSACCHARIDE DEACETYLASE FAMILY PROTEIN (AFU_ORTHOLOGUE AFUA_6G05030)"/>
    <property type="match status" value="1"/>
</dbReference>
<gene>
    <name evidence="2" type="ORF">G6N77_14775</name>
</gene>
<reference evidence="2 3" key="1">
    <citation type="submission" date="2020-02" db="EMBL/GenBank/DDBJ databases">
        <title>Genome sequence of the type strain DSM 27180 of Arthrobacter silviterrae.</title>
        <authorList>
            <person name="Gao J."/>
            <person name="Sun J."/>
        </authorList>
    </citation>
    <scope>NUCLEOTIDE SEQUENCE [LARGE SCALE GENOMIC DNA]</scope>
    <source>
        <strain evidence="2 3">DSM 27180</strain>
    </source>
</reference>
<evidence type="ECO:0000313" key="2">
    <source>
        <dbReference type="EMBL" id="NGN84709.1"/>
    </source>
</evidence>
<dbReference type="PANTHER" id="PTHR47561">
    <property type="entry name" value="POLYSACCHARIDE DEACETYLASE FAMILY PROTEIN (AFU_ORTHOLOGUE AFUA_6G05030)"/>
    <property type="match status" value="1"/>
</dbReference>
<dbReference type="InterPro" id="IPR011330">
    <property type="entry name" value="Glyco_hydro/deAcase_b/a-brl"/>
</dbReference>
<dbReference type="RefSeq" id="WP_165182934.1">
    <property type="nucleotide sequence ID" value="NZ_JAAKZI010000028.1"/>
</dbReference>
<organism evidence="2 3">
    <name type="scientific">Arthrobacter silviterrae</name>
    <dbReference type="NCBI Taxonomy" id="2026658"/>
    <lineage>
        <taxon>Bacteria</taxon>
        <taxon>Bacillati</taxon>
        <taxon>Actinomycetota</taxon>
        <taxon>Actinomycetes</taxon>
        <taxon>Micrococcales</taxon>
        <taxon>Micrococcaceae</taxon>
        <taxon>Arthrobacter</taxon>
    </lineage>
</organism>
<accession>A0ABX0DCT8</accession>
<protein>
    <submittedName>
        <fullName evidence="2">Polysaccharide deacetylase family protein</fullName>
    </submittedName>
</protein>
<dbReference type="EMBL" id="JAAKZI010000028">
    <property type="protein sequence ID" value="NGN84709.1"/>
    <property type="molecule type" value="Genomic_DNA"/>
</dbReference>
<comment type="caution">
    <text evidence="2">The sequence shown here is derived from an EMBL/GenBank/DDBJ whole genome shotgun (WGS) entry which is preliminary data.</text>
</comment>
<dbReference type="InterPro" id="IPR002509">
    <property type="entry name" value="NODB_dom"/>
</dbReference>
<proteinExistence type="predicted"/>
<name>A0ABX0DCT8_9MICC</name>
<dbReference type="Proteomes" id="UP000479226">
    <property type="component" value="Unassembled WGS sequence"/>
</dbReference>
<dbReference type="Gene3D" id="3.20.20.370">
    <property type="entry name" value="Glycoside hydrolase/deacetylase"/>
    <property type="match status" value="1"/>
</dbReference>